<dbReference type="PIRSF" id="PIRSF003078">
    <property type="entry name" value="GidB"/>
    <property type="match status" value="1"/>
</dbReference>
<comment type="function">
    <text evidence="6">Specifically methylates the N7 position of guanine in position 527 of 16S rRNA.</text>
</comment>
<comment type="similarity">
    <text evidence="6">Belongs to the methyltransferase superfamily. RNA methyltransferase RsmG family.</text>
</comment>
<dbReference type="InterPro" id="IPR029063">
    <property type="entry name" value="SAM-dependent_MTases_sf"/>
</dbReference>
<dbReference type="HAMAP" id="MF_00074">
    <property type="entry name" value="16SrRNA_methyltr_G"/>
    <property type="match status" value="1"/>
</dbReference>
<reference evidence="7" key="1">
    <citation type="submission" date="2020-12" db="EMBL/GenBank/DDBJ databases">
        <title>Bacterial taxonomy.</title>
        <authorList>
            <person name="Pan X."/>
        </authorList>
    </citation>
    <scope>NUCLEOTIDE SEQUENCE</scope>
    <source>
        <strain evidence="7">B2012</strain>
    </source>
</reference>
<dbReference type="Gene3D" id="3.40.50.150">
    <property type="entry name" value="Vaccinia Virus protein VP39"/>
    <property type="match status" value="1"/>
</dbReference>
<keyword evidence="3 6" id="KW-0489">Methyltransferase</keyword>
<dbReference type="PANTHER" id="PTHR31760:SF0">
    <property type="entry name" value="S-ADENOSYL-L-METHIONINE-DEPENDENT METHYLTRANSFERASES SUPERFAMILY PROTEIN"/>
    <property type="match status" value="1"/>
</dbReference>
<keyword evidence="2 6" id="KW-0698">rRNA processing</keyword>
<gene>
    <name evidence="6 7" type="primary">rsmG</name>
    <name evidence="7" type="ORF">JCR33_19090</name>
</gene>
<sequence length="215" mass="23014">MPGVTGPPPEVLASEERARETIRAEVGSDVFAALERFVEAARAWGRVSNIVSEADRERLWERHVLDSLQLVPLAEAAGPAWIDLGSGGGFPGLVVAIVRGGEVTLVESNRKKAAFLIQASAATGRAVRVEPRRIEELAATPYDVVSARALAPLATLLDLSSRFFGPDTVGLFPKGRDADNEVREAQKRHRFAVASTPSRTDPRAAILSVSELKGA</sequence>
<dbReference type="EC" id="2.1.1.170" evidence="6"/>
<organism evidence="7 8">
    <name type="scientific">Acuticoccus mangrovi</name>
    <dbReference type="NCBI Taxonomy" id="2796142"/>
    <lineage>
        <taxon>Bacteria</taxon>
        <taxon>Pseudomonadati</taxon>
        <taxon>Pseudomonadota</taxon>
        <taxon>Alphaproteobacteria</taxon>
        <taxon>Hyphomicrobiales</taxon>
        <taxon>Amorphaceae</taxon>
        <taxon>Acuticoccus</taxon>
    </lineage>
</organism>
<evidence type="ECO:0000256" key="3">
    <source>
        <dbReference type="ARBA" id="ARBA00022603"/>
    </source>
</evidence>
<evidence type="ECO:0000256" key="2">
    <source>
        <dbReference type="ARBA" id="ARBA00022552"/>
    </source>
</evidence>
<keyword evidence="1 6" id="KW-0963">Cytoplasm</keyword>
<evidence type="ECO:0000256" key="6">
    <source>
        <dbReference type="HAMAP-Rule" id="MF_00074"/>
    </source>
</evidence>
<keyword evidence="8" id="KW-1185">Reference proteome</keyword>
<dbReference type="GO" id="GO:0070043">
    <property type="term" value="F:rRNA (guanine-N7-)-methyltransferase activity"/>
    <property type="evidence" value="ECO:0007669"/>
    <property type="project" value="UniProtKB-UniRule"/>
</dbReference>
<proteinExistence type="inferred from homology"/>
<feature type="binding site" evidence="6">
    <location>
        <position position="148"/>
    </location>
    <ligand>
        <name>S-adenosyl-L-methionine</name>
        <dbReference type="ChEBI" id="CHEBI:59789"/>
    </ligand>
</feature>
<keyword evidence="4 6" id="KW-0808">Transferase</keyword>
<comment type="catalytic activity">
    <reaction evidence="6">
        <text>guanosine(527) in 16S rRNA + S-adenosyl-L-methionine = N(7)-methylguanosine(527) in 16S rRNA + S-adenosyl-L-homocysteine</text>
        <dbReference type="Rhea" id="RHEA:42732"/>
        <dbReference type="Rhea" id="RHEA-COMP:10209"/>
        <dbReference type="Rhea" id="RHEA-COMP:10210"/>
        <dbReference type="ChEBI" id="CHEBI:57856"/>
        <dbReference type="ChEBI" id="CHEBI:59789"/>
        <dbReference type="ChEBI" id="CHEBI:74269"/>
        <dbReference type="ChEBI" id="CHEBI:74480"/>
        <dbReference type="EC" id="2.1.1.170"/>
    </reaction>
</comment>
<comment type="subcellular location">
    <subcellularLocation>
        <location evidence="6">Cytoplasm</location>
    </subcellularLocation>
</comment>
<evidence type="ECO:0000256" key="4">
    <source>
        <dbReference type="ARBA" id="ARBA00022679"/>
    </source>
</evidence>
<feature type="binding site" evidence="6">
    <location>
        <begin position="134"/>
        <end position="135"/>
    </location>
    <ligand>
        <name>S-adenosyl-L-methionine</name>
        <dbReference type="ChEBI" id="CHEBI:59789"/>
    </ligand>
</feature>
<keyword evidence="5 6" id="KW-0949">S-adenosyl-L-methionine</keyword>
<comment type="caution">
    <text evidence="7">The sequence shown here is derived from an EMBL/GenBank/DDBJ whole genome shotgun (WGS) entry which is preliminary data.</text>
</comment>
<dbReference type="RefSeq" id="WP_198883717.1">
    <property type="nucleotide sequence ID" value="NZ_JAEKJA010000020.1"/>
</dbReference>
<evidence type="ECO:0000313" key="7">
    <source>
        <dbReference type="EMBL" id="MBJ3777821.1"/>
    </source>
</evidence>
<accession>A0A934MJ26</accession>
<feature type="binding site" evidence="6">
    <location>
        <position position="85"/>
    </location>
    <ligand>
        <name>S-adenosyl-L-methionine</name>
        <dbReference type="ChEBI" id="CHEBI:59789"/>
    </ligand>
</feature>
<evidence type="ECO:0000313" key="8">
    <source>
        <dbReference type="Proteomes" id="UP000609531"/>
    </source>
</evidence>
<dbReference type="InterPro" id="IPR003682">
    <property type="entry name" value="rRNA_ssu_MeTfrase_G"/>
</dbReference>
<evidence type="ECO:0000256" key="1">
    <source>
        <dbReference type="ARBA" id="ARBA00022490"/>
    </source>
</evidence>
<feature type="binding site" evidence="6">
    <location>
        <position position="90"/>
    </location>
    <ligand>
        <name>S-adenosyl-L-methionine</name>
        <dbReference type="ChEBI" id="CHEBI:59789"/>
    </ligand>
</feature>
<name>A0A934MJ26_9HYPH</name>
<dbReference type="AlphaFoldDB" id="A0A934MJ26"/>
<dbReference type="SUPFAM" id="SSF53335">
    <property type="entry name" value="S-adenosyl-L-methionine-dependent methyltransferases"/>
    <property type="match status" value="1"/>
</dbReference>
<dbReference type="NCBIfam" id="TIGR00138">
    <property type="entry name" value="rsmG_gidB"/>
    <property type="match status" value="1"/>
</dbReference>
<comment type="caution">
    <text evidence="6">Lacks conserved residue(s) required for the propagation of feature annotation.</text>
</comment>
<dbReference type="PANTHER" id="PTHR31760">
    <property type="entry name" value="S-ADENOSYL-L-METHIONINE-DEPENDENT METHYLTRANSFERASES SUPERFAMILY PROTEIN"/>
    <property type="match status" value="1"/>
</dbReference>
<dbReference type="Proteomes" id="UP000609531">
    <property type="component" value="Unassembled WGS sequence"/>
</dbReference>
<dbReference type="EMBL" id="JAEKJA010000020">
    <property type="protein sequence ID" value="MBJ3777821.1"/>
    <property type="molecule type" value="Genomic_DNA"/>
</dbReference>
<dbReference type="GO" id="GO:0005829">
    <property type="term" value="C:cytosol"/>
    <property type="evidence" value="ECO:0007669"/>
    <property type="project" value="TreeGrafter"/>
</dbReference>
<dbReference type="Pfam" id="PF02527">
    <property type="entry name" value="GidB"/>
    <property type="match status" value="1"/>
</dbReference>
<evidence type="ECO:0000256" key="5">
    <source>
        <dbReference type="ARBA" id="ARBA00022691"/>
    </source>
</evidence>
<protein>
    <recommendedName>
        <fullName evidence="6">Ribosomal RNA small subunit methyltransferase G</fullName>
        <ecNumber evidence="6">2.1.1.170</ecNumber>
    </recommendedName>
    <alternativeName>
        <fullName evidence="6">16S rRNA 7-methylguanosine methyltransferase</fullName>
        <shortName evidence="6">16S rRNA m7G methyltransferase</shortName>
    </alternativeName>
</protein>